<dbReference type="PANTHER" id="PTHR43877:SF2">
    <property type="entry name" value="AMINOALKYLPHOSPHONATE N-ACETYLTRANSFERASE-RELATED"/>
    <property type="match status" value="1"/>
</dbReference>
<dbReference type="InterPro" id="IPR050832">
    <property type="entry name" value="Bact_Acetyltransf"/>
</dbReference>
<evidence type="ECO:0000256" key="1">
    <source>
        <dbReference type="ARBA" id="ARBA00022679"/>
    </source>
</evidence>
<dbReference type="Pfam" id="PF00583">
    <property type="entry name" value="Acetyltransf_1"/>
    <property type="match status" value="1"/>
</dbReference>
<dbReference type="PANTHER" id="PTHR43877">
    <property type="entry name" value="AMINOALKYLPHOSPHONATE N-ACETYLTRANSFERASE-RELATED-RELATED"/>
    <property type="match status" value="1"/>
</dbReference>
<evidence type="ECO:0000313" key="5">
    <source>
        <dbReference type="Proteomes" id="UP001526426"/>
    </source>
</evidence>
<sequence>MDNFVIRVSDPAEPKIGQLLERLNQYLMELYPPEVNYIPSLESLRQPNVTFLAACLQEEVIGCGALIDQQGKYGEIKRLFVKPEFRRLKIGDRLLASLEKSAISLNLPWIRLETGILQPEALRLYEKRGYQPCPPFDCYKEDPLSVFLQKQLLRS</sequence>
<dbReference type="EMBL" id="JAIHOM010000013">
    <property type="protein sequence ID" value="MCW6035440.1"/>
    <property type="molecule type" value="Genomic_DNA"/>
</dbReference>
<dbReference type="InterPro" id="IPR000182">
    <property type="entry name" value="GNAT_dom"/>
</dbReference>
<proteinExistence type="predicted"/>
<name>A0ABT3L379_9CYAN</name>
<evidence type="ECO:0000313" key="4">
    <source>
        <dbReference type="EMBL" id="MCW6035440.1"/>
    </source>
</evidence>
<dbReference type="PROSITE" id="PS51186">
    <property type="entry name" value="GNAT"/>
    <property type="match status" value="1"/>
</dbReference>
<accession>A0ABT3L379</accession>
<feature type="domain" description="N-acetyltransferase" evidence="3">
    <location>
        <begin position="6"/>
        <end position="153"/>
    </location>
</feature>
<keyword evidence="1" id="KW-0808">Transferase</keyword>
<keyword evidence="2" id="KW-0012">Acyltransferase</keyword>
<organism evidence="4 5">
    <name type="scientific">Spirulina subsalsa FACHB-351</name>
    <dbReference type="NCBI Taxonomy" id="234711"/>
    <lineage>
        <taxon>Bacteria</taxon>
        <taxon>Bacillati</taxon>
        <taxon>Cyanobacteriota</taxon>
        <taxon>Cyanophyceae</taxon>
        <taxon>Spirulinales</taxon>
        <taxon>Spirulinaceae</taxon>
        <taxon>Spirulina</taxon>
    </lineage>
</organism>
<comment type="caution">
    <text evidence="4">The sequence shown here is derived from an EMBL/GenBank/DDBJ whole genome shotgun (WGS) entry which is preliminary data.</text>
</comment>
<keyword evidence="5" id="KW-1185">Reference proteome</keyword>
<dbReference type="Proteomes" id="UP001526426">
    <property type="component" value="Unassembled WGS sequence"/>
</dbReference>
<dbReference type="Gene3D" id="3.40.630.30">
    <property type="match status" value="1"/>
</dbReference>
<reference evidence="4 5" key="1">
    <citation type="submission" date="2021-08" db="EMBL/GenBank/DDBJ databases">
        <title>Draft genome sequence of Spirulina subsalsa with high tolerance to salinity and hype-accumulation of phycocyanin.</title>
        <authorList>
            <person name="Pei H."/>
            <person name="Jiang L."/>
        </authorList>
    </citation>
    <scope>NUCLEOTIDE SEQUENCE [LARGE SCALE GENOMIC DNA]</scope>
    <source>
        <strain evidence="4 5">FACHB-351</strain>
    </source>
</reference>
<dbReference type="InterPro" id="IPR016181">
    <property type="entry name" value="Acyl_CoA_acyltransferase"/>
</dbReference>
<evidence type="ECO:0000259" key="3">
    <source>
        <dbReference type="PROSITE" id="PS51186"/>
    </source>
</evidence>
<dbReference type="RefSeq" id="WP_265263125.1">
    <property type="nucleotide sequence ID" value="NZ_JAIHOM010000013.1"/>
</dbReference>
<protein>
    <submittedName>
        <fullName evidence="4">GNAT family N-acetyltransferase</fullName>
    </submittedName>
</protein>
<dbReference type="SUPFAM" id="SSF55729">
    <property type="entry name" value="Acyl-CoA N-acyltransferases (Nat)"/>
    <property type="match status" value="1"/>
</dbReference>
<gene>
    <name evidence="4" type="ORF">K4A83_04000</name>
</gene>
<evidence type="ECO:0000256" key="2">
    <source>
        <dbReference type="ARBA" id="ARBA00023315"/>
    </source>
</evidence>
<dbReference type="CDD" id="cd04301">
    <property type="entry name" value="NAT_SF"/>
    <property type="match status" value="1"/>
</dbReference>